<evidence type="ECO:0000256" key="3">
    <source>
        <dbReference type="ARBA" id="ARBA00022842"/>
    </source>
</evidence>
<dbReference type="UniPathway" id="UPA00275">
    <property type="reaction ID" value="UER00399"/>
</dbReference>
<dbReference type="Gene3D" id="3.90.870.10">
    <property type="entry name" value="DHBP synthase"/>
    <property type="match status" value="1"/>
</dbReference>
<dbReference type="GO" id="GO:0009231">
    <property type="term" value="P:riboflavin biosynthetic process"/>
    <property type="evidence" value="ECO:0007669"/>
    <property type="project" value="UniProtKB-UniPathway"/>
</dbReference>
<keyword evidence="2 6" id="KW-0479">Metal-binding</keyword>
<keyword evidence="5 6" id="KW-0456">Lyase</keyword>
<evidence type="ECO:0000313" key="7">
    <source>
        <dbReference type="EMBL" id="ABD41002.1"/>
    </source>
</evidence>
<dbReference type="InterPro" id="IPR000422">
    <property type="entry name" value="DHBP_synthase_RibB"/>
</dbReference>
<reference evidence="8" key="1">
    <citation type="journal article" date="2016" name="Stand. Genomic Sci.">
        <title>Complete genome sequence of Methanospirillum hungatei type strain JF1.</title>
        <authorList>
            <person name="Gunsalus R.P."/>
            <person name="Cook L.E."/>
            <person name="Crable B."/>
            <person name="Rohlin L."/>
            <person name="McDonald E."/>
            <person name="Mouttaki H."/>
            <person name="Sieber J.R."/>
            <person name="Poweleit N."/>
            <person name="Zhou H."/>
            <person name="Lapidus A.L."/>
            <person name="Daligault H.E."/>
            <person name="Land M."/>
            <person name="Gilna P."/>
            <person name="Ivanova N."/>
            <person name="Kyrpides N."/>
            <person name="Culley D.E."/>
            <person name="McInerney M.J."/>
        </authorList>
    </citation>
    <scope>NUCLEOTIDE SEQUENCE [LARGE SCALE GENOMIC DNA]</scope>
    <source>
        <strain evidence="8">ATCC 27890 / DSM 864 / NBRC 100397 / JF-1</strain>
    </source>
</reference>
<dbReference type="Pfam" id="PF00926">
    <property type="entry name" value="DHBP_synthase"/>
    <property type="match status" value="1"/>
</dbReference>
<dbReference type="GO" id="GO:0046872">
    <property type="term" value="F:metal ion binding"/>
    <property type="evidence" value="ECO:0007669"/>
    <property type="project" value="UniProtKB-KW"/>
</dbReference>
<dbReference type="STRING" id="323259.Mhun_1258"/>
<sequence length="239" mass="26788">MTKDAFTALRQGEMVLLYDFDDRERETDFAMRSDMITPRDICRMRNDAGGLICTAIPFQAAKKLGLPFAREVLRNCAMVEKLGDIPYDPSNNSSFSLWVNHRDTFTGITDRDRTKTVNALAEVVQAVMNGEPSSFKEHFRTPGHMPVLIAAEHLLSQRHGQTELSIAMAEMSGIIPSITICEMLDDDSGYALSKEDAIRYAKRHDLAFIEGSEVLDRWEKVAYPKPQCTGPVTAAVNRI</sequence>
<dbReference type="FunCoup" id="Q2FPM6">
    <property type="interactions" value="94"/>
</dbReference>
<dbReference type="NCBIfam" id="TIGR00506">
    <property type="entry name" value="ribB"/>
    <property type="match status" value="1"/>
</dbReference>
<dbReference type="PANTHER" id="PTHR21327:SF46">
    <property type="entry name" value="3,4-DIHYDROXY-2-BUTANONE 4-PHOSPHATE SYNTHASE"/>
    <property type="match status" value="1"/>
</dbReference>
<comment type="subunit">
    <text evidence="6">Homodimer.</text>
</comment>
<evidence type="ECO:0000313" key="8">
    <source>
        <dbReference type="Proteomes" id="UP000001941"/>
    </source>
</evidence>
<comment type="similarity">
    <text evidence="6">Belongs to the DHBP synthase family.</text>
</comment>
<dbReference type="RefSeq" id="WP_011448279.1">
    <property type="nucleotide sequence ID" value="NC_007796.1"/>
</dbReference>
<keyword evidence="1 6" id="KW-0686">Riboflavin biosynthesis</keyword>
<comment type="function">
    <text evidence="6">Catalyzes the conversion of D-ribulose 5-phosphate to formate and 3,4-dihydroxy-2-butanone 4-phosphate.</text>
</comment>
<evidence type="ECO:0000256" key="2">
    <source>
        <dbReference type="ARBA" id="ARBA00022723"/>
    </source>
</evidence>
<comment type="pathway">
    <text evidence="6">Cofactor biosynthesis; riboflavin biosynthesis; 2-hydroxy-3-oxobutyl phosphate from D-ribulose 5-phosphate: step 1/1.</text>
</comment>
<evidence type="ECO:0000256" key="1">
    <source>
        <dbReference type="ARBA" id="ARBA00022619"/>
    </source>
</evidence>
<dbReference type="InParanoid" id="Q2FPM6"/>
<keyword evidence="4 6" id="KW-0464">Manganese</keyword>
<proteinExistence type="inferred from homology"/>
<dbReference type="EC" id="4.1.99.12" evidence="6"/>
<evidence type="ECO:0000256" key="4">
    <source>
        <dbReference type="ARBA" id="ARBA00023211"/>
    </source>
</evidence>
<keyword evidence="3 6" id="KW-0460">Magnesium</keyword>
<dbReference type="KEGG" id="mhu:Mhun_1258"/>
<dbReference type="EnsemblBacteria" id="ABD41002">
    <property type="protein sequence ID" value="ABD41002"/>
    <property type="gene ID" value="Mhun_1258"/>
</dbReference>
<dbReference type="HOGENOM" id="CLU_020273_3_2_2"/>
<dbReference type="InterPro" id="IPR017945">
    <property type="entry name" value="DHBP_synth_RibB-like_a/b_dom"/>
</dbReference>
<evidence type="ECO:0000256" key="5">
    <source>
        <dbReference type="ARBA" id="ARBA00023239"/>
    </source>
</evidence>
<protein>
    <recommendedName>
        <fullName evidence="6">3,4-dihydroxy-2-butanone 4-phosphate synthase</fullName>
        <shortName evidence="6">DHBP synthase</shortName>
        <ecNumber evidence="6">4.1.99.12</ecNumber>
    </recommendedName>
</protein>
<dbReference type="GO" id="GO:0008686">
    <property type="term" value="F:3,4-dihydroxy-2-butanone-4-phosphate synthase activity"/>
    <property type="evidence" value="ECO:0007669"/>
    <property type="project" value="UniProtKB-EC"/>
</dbReference>
<gene>
    <name evidence="7" type="ordered locus">Mhun_1258</name>
</gene>
<dbReference type="Proteomes" id="UP000001941">
    <property type="component" value="Chromosome"/>
</dbReference>
<dbReference type="EMBL" id="CP000254">
    <property type="protein sequence ID" value="ABD41002.1"/>
    <property type="molecule type" value="Genomic_DNA"/>
</dbReference>
<dbReference type="AlphaFoldDB" id="Q2FPM6"/>
<name>Q2FPM6_METHJ</name>
<organism evidence="7 8">
    <name type="scientific">Methanospirillum hungatei JF-1 (strain ATCC 27890 / DSM 864 / NBRC 100397 / JF-1)</name>
    <dbReference type="NCBI Taxonomy" id="323259"/>
    <lineage>
        <taxon>Archaea</taxon>
        <taxon>Methanobacteriati</taxon>
        <taxon>Methanobacteriota</taxon>
        <taxon>Stenosarchaea group</taxon>
        <taxon>Methanomicrobia</taxon>
        <taxon>Methanomicrobiales</taxon>
        <taxon>Methanospirillaceae</taxon>
        <taxon>Methanospirillum</taxon>
    </lineage>
</organism>
<dbReference type="GO" id="GO:0005829">
    <property type="term" value="C:cytosol"/>
    <property type="evidence" value="ECO:0007669"/>
    <property type="project" value="TreeGrafter"/>
</dbReference>
<dbReference type="PANTHER" id="PTHR21327">
    <property type="entry name" value="GTP CYCLOHYDROLASE II-RELATED"/>
    <property type="match status" value="1"/>
</dbReference>
<dbReference type="GeneID" id="3925213"/>
<keyword evidence="8" id="KW-1185">Reference proteome</keyword>
<accession>Q2FPM6</accession>
<comment type="catalytic activity">
    <reaction evidence="6">
        <text>D-ribulose 5-phosphate = (2S)-2-hydroxy-3-oxobutyl phosphate + formate + H(+)</text>
        <dbReference type="Rhea" id="RHEA:18457"/>
        <dbReference type="ChEBI" id="CHEBI:15378"/>
        <dbReference type="ChEBI" id="CHEBI:15740"/>
        <dbReference type="ChEBI" id="CHEBI:58121"/>
        <dbReference type="ChEBI" id="CHEBI:58830"/>
        <dbReference type="EC" id="4.1.99.12"/>
    </reaction>
</comment>
<comment type="cofactor">
    <cofactor evidence="6">
        <name>Mg(2+)</name>
        <dbReference type="ChEBI" id="CHEBI:18420"/>
    </cofactor>
    <cofactor evidence="6">
        <name>Mn(2+)</name>
        <dbReference type="ChEBI" id="CHEBI:29035"/>
    </cofactor>
    <text evidence="6">Binds 2 divalent metal cations per subunit. Magnesium or manganese.</text>
</comment>
<dbReference type="OrthoDB" id="25735at2157"/>
<evidence type="ECO:0000256" key="6">
    <source>
        <dbReference type="RuleBase" id="RU003843"/>
    </source>
</evidence>
<dbReference type="eggNOG" id="arCOG01320">
    <property type="taxonomic scope" value="Archaea"/>
</dbReference>
<dbReference type="SUPFAM" id="SSF55821">
    <property type="entry name" value="YrdC/RibB"/>
    <property type="match status" value="1"/>
</dbReference>